<accession>A0ABU2ZTP8</accession>
<dbReference type="PANTHER" id="PTHR43333:SF1">
    <property type="entry name" value="D-ISOMER SPECIFIC 2-HYDROXYACID DEHYDROGENASE NAD-BINDING DOMAIN-CONTAINING PROTEIN"/>
    <property type="match status" value="1"/>
</dbReference>
<dbReference type="EMBL" id="JAVRHX010000004">
    <property type="protein sequence ID" value="MDT0596013.1"/>
    <property type="molecule type" value="Genomic_DNA"/>
</dbReference>
<proteinExistence type="inferred from homology"/>
<dbReference type="CDD" id="cd05300">
    <property type="entry name" value="2-Hacid_dh_1"/>
    <property type="match status" value="1"/>
</dbReference>
<dbReference type="InterPro" id="IPR029752">
    <property type="entry name" value="D-isomer_DH_CS1"/>
</dbReference>
<feature type="domain" description="D-isomer specific 2-hydroxyacid dehydrogenase NAD-binding" evidence="4">
    <location>
        <begin position="111"/>
        <end position="283"/>
    </location>
</feature>
<keyword evidence="3" id="KW-0520">NAD</keyword>
<keyword evidence="2" id="KW-0560">Oxidoreductase</keyword>
<evidence type="ECO:0000256" key="1">
    <source>
        <dbReference type="ARBA" id="ARBA00005854"/>
    </source>
</evidence>
<dbReference type="Gene3D" id="3.40.50.720">
    <property type="entry name" value="NAD(P)-binding Rossmann-like Domain"/>
    <property type="match status" value="2"/>
</dbReference>
<dbReference type="SUPFAM" id="SSF51735">
    <property type="entry name" value="NAD(P)-binding Rossmann-fold domains"/>
    <property type="match status" value="1"/>
</dbReference>
<evidence type="ECO:0000259" key="4">
    <source>
        <dbReference type="Pfam" id="PF02826"/>
    </source>
</evidence>
<organism evidence="5 6">
    <name type="scientific">Glaciecola petra</name>
    <dbReference type="NCBI Taxonomy" id="3075602"/>
    <lineage>
        <taxon>Bacteria</taxon>
        <taxon>Pseudomonadati</taxon>
        <taxon>Pseudomonadota</taxon>
        <taxon>Gammaproteobacteria</taxon>
        <taxon>Alteromonadales</taxon>
        <taxon>Alteromonadaceae</taxon>
        <taxon>Glaciecola</taxon>
    </lineage>
</organism>
<evidence type="ECO:0000256" key="3">
    <source>
        <dbReference type="ARBA" id="ARBA00023027"/>
    </source>
</evidence>
<evidence type="ECO:0000313" key="5">
    <source>
        <dbReference type="EMBL" id="MDT0596013.1"/>
    </source>
</evidence>
<sequence length="318" mass="35896">MSKIKLAIVSRDYKEYLSMFECEAQLLQNYEVIYAGTDNDSVKLRRVQNESEVLISEPDIAAKFAHKCQSLLWIQSTWAGNNVLQKSDLKHIKVSGVKGIFAQRMSEYVLSYILYFHRKIEQYQNLKSKGVWQQLPIDILSNKTLGIMGLGSIGKQVASAANNLGMKVLGYSNSIKNITGVSEYIGDDLYAFTAKCDYLVNLLPETDTTIGMCDAKFFNHMKKNSIFINAGRGSIIDEPTSLIMAINKGFLSGAVLDVFEQEPLPQEHPYYLNPNIHITCHTAAVSEPTSVFEVFLENAQRYTNNNELLYLHDFNKGY</sequence>
<evidence type="ECO:0000313" key="6">
    <source>
        <dbReference type="Proteomes" id="UP001253545"/>
    </source>
</evidence>
<gene>
    <name evidence="5" type="ORF">RM552_14250</name>
</gene>
<dbReference type="Proteomes" id="UP001253545">
    <property type="component" value="Unassembled WGS sequence"/>
</dbReference>
<reference evidence="5 6" key="1">
    <citation type="submission" date="2023-09" db="EMBL/GenBank/DDBJ databases">
        <authorList>
            <person name="Rey-Velasco X."/>
        </authorList>
    </citation>
    <scope>NUCLEOTIDE SEQUENCE [LARGE SCALE GENOMIC DNA]</scope>
    <source>
        <strain evidence="5 6">P117</strain>
    </source>
</reference>
<comment type="caution">
    <text evidence="5">The sequence shown here is derived from an EMBL/GenBank/DDBJ whole genome shotgun (WGS) entry which is preliminary data.</text>
</comment>
<evidence type="ECO:0000256" key="2">
    <source>
        <dbReference type="ARBA" id="ARBA00023002"/>
    </source>
</evidence>
<dbReference type="InterPro" id="IPR006140">
    <property type="entry name" value="D-isomer_DH_NAD-bd"/>
</dbReference>
<dbReference type="InterPro" id="IPR029753">
    <property type="entry name" value="D-isomer_DH_CS"/>
</dbReference>
<dbReference type="InterPro" id="IPR036291">
    <property type="entry name" value="NAD(P)-bd_dom_sf"/>
</dbReference>
<dbReference type="RefSeq" id="WP_311369526.1">
    <property type="nucleotide sequence ID" value="NZ_JAVRHX010000004.1"/>
</dbReference>
<protein>
    <submittedName>
        <fullName evidence="5">D-2-hydroxyacid dehydrogenase</fullName>
    </submittedName>
</protein>
<comment type="similarity">
    <text evidence="1">Belongs to the D-isomer specific 2-hydroxyacid dehydrogenase family.</text>
</comment>
<dbReference type="PROSITE" id="PS00065">
    <property type="entry name" value="D_2_HYDROXYACID_DH_1"/>
    <property type="match status" value="1"/>
</dbReference>
<name>A0ABU2ZTP8_9ALTE</name>
<dbReference type="Pfam" id="PF02826">
    <property type="entry name" value="2-Hacid_dh_C"/>
    <property type="match status" value="1"/>
</dbReference>
<keyword evidence="6" id="KW-1185">Reference proteome</keyword>
<dbReference type="PROSITE" id="PS00671">
    <property type="entry name" value="D_2_HYDROXYACID_DH_3"/>
    <property type="match status" value="1"/>
</dbReference>
<dbReference type="PANTHER" id="PTHR43333">
    <property type="entry name" value="2-HACID_DH_C DOMAIN-CONTAINING PROTEIN"/>
    <property type="match status" value="1"/>
</dbReference>